<dbReference type="EC" id="2.1.1.131" evidence="9"/>
<reference evidence="9 10" key="1">
    <citation type="submission" date="2019-12" db="EMBL/GenBank/DDBJ databases">
        <title>Complete genome sequence of Algicella marina strain 9Alg 56(T) isolated from the red alga Tichocarpus crinitus.</title>
        <authorList>
            <person name="Kim S.-G."/>
            <person name="Nedashkovskaya O.I."/>
        </authorList>
    </citation>
    <scope>NUCLEOTIDE SEQUENCE [LARGE SCALE GENOMIC DNA]</scope>
    <source>
        <strain evidence="9 10">9Alg 56</strain>
    </source>
</reference>
<feature type="domain" description="CobE/GbiG C-terminal" evidence="7">
    <location>
        <begin position="205"/>
        <end position="324"/>
    </location>
</feature>
<evidence type="ECO:0000313" key="10">
    <source>
        <dbReference type="Proteomes" id="UP000464495"/>
    </source>
</evidence>
<evidence type="ECO:0000256" key="4">
    <source>
        <dbReference type="ARBA" id="ARBA00022679"/>
    </source>
</evidence>
<sequence>MQPETVFVSLTPGGEDVARRLKGSLGGQHHGWRPAGGVDAEVTAVAEHLRTCFAAGQALVVVGSAGIVVRALAPMLGDKRAEPAVVAVAEDGSSSVPLLGGHHGGNDLALRVAEVLQGRAALTTAGDVALGVALDAPPEGWRLENPEDAKAAAAGLLAGRAAELSGAADFLAPLGGRVVRRESNGPVVLRVEGAEPLVYRRQDFVLGVGCARGCAAEEMIGLAGKLLAEAGRSAFEVLAVASIDLKSDEAAVQALAEHLGVPAWFYPADVLEAEAERLANPSEVVFAEVGCHGVAEGAALVAAGPGGRLDAEKMKTANATAALAEAGAVVPGSARGHVAVVGIGPGAAEWRTPEASRLIAEAEELVGYGLYIDLLGPLAAGKARQDFPLGGEEDRCRYALERAGEGRRVALICSGDAGIYAMGALVMELMARDAAAGGVSDAAKRVEVVNAPGVSALQAASARIGALLGHDFCTISLSDLLTPREDIVRRLHAAAEGDFVIAFYNPVSKRRRTLLAEAREILLKHRPAETPVLLASNLGRPEEALKRRTLATLEVDEVDMLTVVLVGSSQSRAFETGDRSAGADGWLMYTPRGYAKKLKGEVA</sequence>
<keyword evidence="3 9" id="KW-0489">Methyltransferase</keyword>
<dbReference type="GO" id="GO:0030789">
    <property type="term" value="F:precorrin-3B C17-methyltransferase activity"/>
    <property type="evidence" value="ECO:0007669"/>
    <property type="project" value="UniProtKB-EC"/>
</dbReference>
<dbReference type="AlphaFoldDB" id="A0A6P1SYH3"/>
<feature type="domain" description="Cobalamin synthesis G N-terminal" evidence="8">
    <location>
        <begin position="47"/>
        <end position="127"/>
    </location>
</feature>
<dbReference type="GO" id="GO:0009236">
    <property type="term" value="P:cobalamin biosynthetic process"/>
    <property type="evidence" value="ECO:0007669"/>
    <property type="project" value="UniProtKB-UniPathway"/>
</dbReference>
<dbReference type="Gene3D" id="3.30.950.10">
    <property type="entry name" value="Methyltransferase, Cobalt-precorrin-4 Transmethylase, Domain 2"/>
    <property type="match status" value="1"/>
</dbReference>
<keyword evidence="10" id="KW-1185">Reference proteome</keyword>
<dbReference type="PANTHER" id="PTHR47036:SF1">
    <property type="entry name" value="COBALT-FACTOR III C(17)-METHYLTRANSFERASE-RELATED"/>
    <property type="match status" value="1"/>
</dbReference>
<dbReference type="RefSeq" id="WP_161862294.1">
    <property type="nucleotide sequence ID" value="NZ_CP046620.1"/>
</dbReference>
<dbReference type="InterPro" id="IPR035996">
    <property type="entry name" value="4pyrrol_Methylase_sf"/>
</dbReference>
<feature type="domain" description="Tetrapyrrole methylase" evidence="6">
    <location>
        <begin position="338"/>
        <end position="553"/>
    </location>
</feature>
<protein>
    <submittedName>
        <fullName evidence="9">Precorrin-3B C(17)-methyltransferase</fullName>
        <ecNumber evidence="9">2.1.1.131</ecNumber>
    </submittedName>
</protein>
<evidence type="ECO:0000259" key="6">
    <source>
        <dbReference type="Pfam" id="PF00590"/>
    </source>
</evidence>
<dbReference type="Pfam" id="PF11760">
    <property type="entry name" value="CbiG_N"/>
    <property type="match status" value="1"/>
</dbReference>
<evidence type="ECO:0000259" key="8">
    <source>
        <dbReference type="Pfam" id="PF11760"/>
    </source>
</evidence>
<dbReference type="Proteomes" id="UP000464495">
    <property type="component" value="Chromosome"/>
</dbReference>
<evidence type="ECO:0000256" key="5">
    <source>
        <dbReference type="ARBA" id="ARBA00022691"/>
    </source>
</evidence>
<dbReference type="PANTHER" id="PTHR47036">
    <property type="entry name" value="COBALT-FACTOR III C(17)-METHYLTRANSFERASE-RELATED"/>
    <property type="match status" value="1"/>
</dbReference>
<dbReference type="InterPro" id="IPR000878">
    <property type="entry name" value="4pyrrol_Mease"/>
</dbReference>
<keyword evidence="5" id="KW-0949">S-adenosyl-L-methionine</keyword>
<dbReference type="InterPro" id="IPR006363">
    <property type="entry name" value="Cbl_synth_CobJ/CibH_dom"/>
</dbReference>
<dbReference type="InterPro" id="IPR002750">
    <property type="entry name" value="CobE/GbiG_C"/>
</dbReference>
<dbReference type="InterPro" id="IPR021744">
    <property type="entry name" value="CbiG_N"/>
</dbReference>
<evidence type="ECO:0000259" key="7">
    <source>
        <dbReference type="Pfam" id="PF01890"/>
    </source>
</evidence>
<dbReference type="GO" id="GO:0032259">
    <property type="term" value="P:methylation"/>
    <property type="evidence" value="ECO:0007669"/>
    <property type="project" value="UniProtKB-KW"/>
</dbReference>
<keyword evidence="2" id="KW-0169">Cobalamin biosynthesis</keyword>
<dbReference type="InterPro" id="IPR036518">
    <property type="entry name" value="CobE/GbiG_C_sf"/>
</dbReference>
<evidence type="ECO:0000313" key="9">
    <source>
        <dbReference type="EMBL" id="QHQ35734.1"/>
    </source>
</evidence>
<dbReference type="EMBL" id="CP046620">
    <property type="protein sequence ID" value="QHQ35734.1"/>
    <property type="molecule type" value="Genomic_DNA"/>
</dbReference>
<dbReference type="InterPro" id="IPR014776">
    <property type="entry name" value="4pyrrole_Mease_sub2"/>
</dbReference>
<comment type="pathway">
    <text evidence="1">Cofactor biosynthesis; adenosylcobalamin biosynthesis.</text>
</comment>
<dbReference type="Gene3D" id="3.30.420.180">
    <property type="entry name" value="CobE/GbiG C-terminal domain"/>
    <property type="match status" value="1"/>
</dbReference>
<dbReference type="InterPro" id="IPR038029">
    <property type="entry name" value="GbiG_N_sf"/>
</dbReference>
<proteinExistence type="predicted"/>
<accession>A0A6P1SYH3</accession>
<dbReference type="InterPro" id="IPR051810">
    <property type="entry name" value="Precorrin_MeTrfase"/>
</dbReference>
<keyword evidence="4 9" id="KW-0808">Transferase</keyword>
<dbReference type="SUPFAM" id="SSF159672">
    <property type="entry name" value="CbiG N-terminal domain-like"/>
    <property type="match status" value="1"/>
</dbReference>
<dbReference type="InterPro" id="IPR014777">
    <property type="entry name" value="4pyrrole_Mease_sub1"/>
</dbReference>
<dbReference type="SUPFAM" id="SSF53790">
    <property type="entry name" value="Tetrapyrrole methylase"/>
    <property type="match status" value="1"/>
</dbReference>
<dbReference type="Gene3D" id="3.40.50.11220">
    <property type="match status" value="1"/>
</dbReference>
<dbReference type="CDD" id="cd11646">
    <property type="entry name" value="Precorrin_3B_C17_MT"/>
    <property type="match status" value="1"/>
</dbReference>
<dbReference type="SUPFAM" id="SSF159664">
    <property type="entry name" value="CobE/GbiG C-terminal domain-like"/>
    <property type="match status" value="1"/>
</dbReference>
<name>A0A6P1SYH3_9RHOB</name>
<dbReference type="Pfam" id="PF01890">
    <property type="entry name" value="CbiG_C"/>
    <property type="match status" value="1"/>
</dbReference>
<dbReference type="UniPathway" id="UPA00148"/>
<dbReference type="Pfam" id="PF00590">
    <property type="entry name" value="TP_methylase"/>
    <property type="match status" value="1"/>
</dbReference>
<dbReference type="Gene3D" id="3.40.1010.10">
    <property type="entry name" value="Cobalt-precorrin-4 Transmethylase, Domain 1"/>
    <property type="match status" value="1"/>
</dbReference>
<gene>
    <name evidence="9" type="primary">cobJ</name>
    <name evidence="9" type="ORF">GO499_11370</name>
</gene>
<dbReference type="KEGG" id="amaq:GO499_11370"/>
<organism evidence="9 10">
    <name type="scientific">Algicella marina</name>
    <dbReference type="NCBI Taxonomy" id="2683284"/>
    <lineage>
        <taxon>Bacteria</taxon>
        <taxon>Pseudomonadati</taxon>
        <taxon>Pseudomonadota</taxon>
        <taxon>Alphaproteobacteria</taxon>
        <taxon>Rhodobacterales</taxon>
        <taxon>Paracoccaceae</taxon>
        <taxon>Algicella</taxon>
    </lineage>
</organism>
<evidence type="ECO:0000256" key="1">
    <source>
        <dbReference type="ARBA" id="ARBA00004953"/>
    </source>
</evidence>
<evidence type="ECO:0000256" key="2">
    <source>
        <dbReference type="ARBA" id="ARBA00022573"/>
    </source>
</evidence>
<evidence type="ECO:0000256" key="3">
    <source>
        <dbReference type="ARBA" id="ARBA00022603"/>
    </source>
</evidence>
<dbReference type="NCBIfam" id="TIGR01466">
    <property type="entry name" value="cobJ_cbiH"/>
    <property type="match status" value="1"/>
</dbReference>